<evidence type="ECO:0000313" key="2">
    <source>
        <dbReference type="Proteomes" id="UP000012174"/>
    </source>
</evidence>
<dbReference type="STRING" id="1287681.M7T1U6"/>
<dbReference type="HOGENOM" id="CLU_021598_2_0_1"/>
<accession>M7T1U6</accession>
<protein>
    <recommendedName>
        <fullName evidence="3">F-box domain-containing protein</fullName>
    </recommendedName>
</protein>
<dbReference type="OMA" id="LEEAIWI"/>
<reference evidence="2" key="1">
    <citation type="journal article" date="2013" name="Genome Announc.">
        <title>Draft genome sequence of the grapevine dieback fungus Eutypa lata UCR-EL1.</title>
        <authorList>
            <person name="Blanco-Ulate B."/>
            <person name="Rolshausen P.E."/>
            <person name="Cantu D."/>
        </authorList>
    </citation>
    <scope>NUCLEOTIDE SEQUENCE [LARGE SCALE GENOMIC DNA]</scope>
    <source>
        <strain evidence="2">UCR-EL1</strain>
    </source>
</reference>
<evidence type="ECO:0000313" key="1">
    <source>
        <dbReference type="EMBL" id="EMR63791.1"/>
    </source>
</evidence>
<gene>
    <name evidence="1" type="ORF">UCREL1_9252</name>
</gene>
<proteinExistence type="predicted"/>
<organism evidence="1 2">
    <name type="scientific">Eutypa lata (strain UCR-EL1)</name>
    <name type="common">Grapevine dieback disease fungus</name>
    <name type="synonym">Eutypa armeniacae</name>
    <dbReference type="NCBI Taxonomy" id="1287681"/>
    <lineage>
        <taxon>Eukaryota</taxon>
        <taxon>Fungi</taxon>
        <taxon>Dikarya</taxon>
        <taxon>Ascomycota</taxon>
        <taxon>Pezizomycotina</taxon>
        <taxon>Sordariomycetes</taxon>
        <taxon>Xylariomycetidae</taxon>
        <taxon>Xylariales</taxon>
        <taxon>Diatrypaceae</taxon>
        <taxon>Eutypa</taxon>
    </lineage>
</organism>
<dbReference type="eggNOG" id="ENOG502SJQV">
    <property type="taxonomic scope" value="Eukaryota"/>
</dbReference>
<evidence type="ECO:0008006" key="3">
    <source>
        <dbReference type="Google" id="ProtNLM"/>
    </source>
</evidence>
<dbReference type="Proteomes" id="UP000012174">
    <property type="component" value="Unassembled WGS sequence"/>
</dbReference>
<dbReference type="EMBL" id="KB707160">
    <property type="protein sequence ID" value="EMR63791.1"/>
    <property type="molecule type" value="Genomic_DNA"/>
</dbReference>
<keyword evidence="2" id="KW-1185">Reference proteome</keyword>
<dbReference type="OrthoDB" id="5422579at2759"/>
<sequence>MATPSQRPDEPLVPSSPSRQRPEILRLPVEIVTWICTHLPNCDIKNLRLTCLFFSATIRLRLGRVFLSANPRNVEVFQAIANHEVYRARVTELIWDDALLIDDRIERRPPSGDYYEDDYYPDSEDYRDEEPPWPRWYRNPCKDNLNEVMSLKGFDVERPDHVARAQQVAALLPMEEAWAHYQELLQQQREVLGSQAHIRALEGAISSFPALRRVTITCAAHGRLFNPLYETPMIRALPRGFNYPIPRGWPVTGLAQPLCPDWDDDGGYWQGLRAVLRVLARNQDLGRVTEMRVDANWLETGLNSRLFEEPCPALADFEAVLARPNFKHLHLDLLVHPFDLEAEVYRRGLLKEALAGAADGQGLEHLTFKTNAEDSDYWYVPLDTVFPKSSLSSLRHFGLSRFSVKQDDLLALLAALPPSVCTIELGLLRFVKGCGSHRTLLRQIRDTLDWQDRVPRPQLSIVMGGHWQIPGRLIWVEEEVDAFLYHGAGNPFGEGPEATWENQAREGVGVVKDAFDPEHERPHTDLWTLGDLGYLKKEDLGWRPRRRPGA</sequence>
<dbReference type="AlphaFoldDB" id="M7T1U6"/>
<dbReference type="KEGG" id="ela:UCREL1_9252"/>
<name>M7T1U6_EUTLA</name>